<dbReference type="AlphaFoldDB" id="A0A1Z3HV22"/>
<evidence type="ECO:0000259" key="3">
    <source>
        <dbReference type="PROSITE" id="PS50110"/>
    </source>
</evidence>
<protein>
    <recommendedName>
        <fullName evidence="3">Response regulatory domain-containing protein</fullName>
    </recommendedName>
</protein>
<dbReference type="Proteomes" id="UP000191901">
    <property type="component" value="Chromosome"/>
</dbReference>
<evidence type="ECO:0000256" key="2">
    <source>
        <dbReference type="PROSITE-ProRule" id="PRU00169"/>
    </source>
</evidence>
<dbReference type="PROSITE" id="PS50110">
    <property type="entry name" value="RESPONSE_REGULATORY"/>
    <property type="match status" value="1"/>
</dbReference>
<dbReference type="STRING" id="1641165.XM38_00715"/>
<gene>
    <name evidence="4" type="ORF">XM38_050970</name>
</gene>
<evidence type="ECO:0000256" key="1">
    <source>
        <dbReference type="ARBA" id="ARBA00022553"/>
    </source>
</evidence>
<dbReference type="Gene3D" id="3.40.50.2300">
    <property type="match status" value="1"/>
</dbReference>
<keyword evidence="5" id="KW-1185">Reference proteome</keyword>
<dbReference type="SMART" id="SM00448">
    <property type="entry name" value="REC"/>
    <property type="match status" value="1"/>
</dbReference>
<evidence type="ECO:0000313" key="5">
    <source>
        <dbReference type="Proteomes" id="UP000191901"/>
    </source>
</evidence>
<reference evidence="4 5" key="1">
    <citation type="journal article" date="2016" name="Biochim. Biophys. Acta">
        <title>Characterization of red-shifted phycobilisomes isolated from the chlorophyll f-containing cyanobacterium Halomicronema hongdechloris.</title>
        <authorList>
            <person name="Li Y."/>
            <person name="Lin Y."/>
            <person name="Garvey C.J."/>
            <person name="Birch D."/>
            <person name="Corkery R.W."/>
            <person name="Loughlin P.C."/>
            <person name="Scheer H."/>
            <person name="Willows R.D."/>
            <person name="Chen M."/>
        </authorList>
    </citation>
    <scope>NUCLEOTIDE SEQUENCE [LARGE SCALE GENOMIC DNA]</scope>
    <source>
        <strain evidence="4 5">C2206</strain>
    </source>
</reference>
<dbReference type="InterPro" id="IPR011006">
    <property type="entry name" value="CheY-like_superfamily"/>
</dbReference>
<keyword evidence="1" id="KW-0597">Phosphoprotein</keyword>
<feature type="domain" description="Response regulatory" evidence="3">
    <location>
        <begin position="18"/>
        <end position="136"/>
    </location>
</feature>
<evidence type="ECO:0000313" key="4">
    <source>
        <dbReference type="EMBL" id="ASC74122.1"/>
    </source>
</evidence>
<dbReference type="PANTHER" id="PTHR44591:SF3">
    <property type="entry name" value="RESPONSE REGULATORY DOMAIN-CONTAINING PROTEIN"/>
    <property type="match status" value="1"/>
</dbReference>
<sequence>MCYPAYLCDPTSLIVGLRVMVVDGHEESLYLTASVLEGLDAEVLAVNSAQKALRKLPIFQPKILISELRLPDEDGYWLLGKVKAFADCHNLQIPAIALTTQASLAAEARALSVGFCRHIAKPYDFETLIETVAQLVETVAQFSEANPQKYGHCQDCA</sequence>
<name>A0A1Z3HV22_9CYAN</name>
<dbReference type="InterPro" id="IPR001789">
    <property type="entry name" value="Sig_transdc_resp-reg_receiver"/>
</dbReference>
<proteinExistence type="predicted"/>
<dbReference type="KEGG" id="hhg:XM38_050970"/>
<dbReference type="InterPro" id="IPR050595">
    <property type="entry name" value="Bact_response_regulator"/>
</dbReference>
<dbReference type="Pfam" id="PF00072">
    <property type="entry name" value="Response_reg"/>
    <property type="match status" value="1"/>
</dbReference>
<accession>A0A1Z3HV22</accession>
<dbReference type="PANTHER" id="PTHR44591">
    <property type="entry name" value="STRESS RESPONSE REGULATOR PROTEIN 1"/>
    <property type="match status" value="1"/>
</dbReference>
<dbReference type="OrthoDB" id="1901654at2"/>
<dbReference type="GO" id="GO:0000160">
    <property type="term" value="P:phosphorelay signal transduction system"/>
    <property type="evidence" value="ECO:0007669"/>
    <property type="project" value="InterPro"/>
</dbReference>
<dbReference type="SUPFAM" id="SSF52172">
    <property type="entry name" value="CheY-like"/>
    <property type="match status" value="1"/>
</dbReference>
<dbReference type="EMBL" id="CP021983">
    <property type="protein sequence ID" value="ASC74122.1"/>
    <property type="molecule type" value="Genomic_DNA"/>
</dbReference>
<comment type="caution">
    <text evidence="2">Lacks conserved residue(s) required for the propagation of feature annotation.</text>
</comment>
<organism evidence="4 5">
    <name type="scientific">Halomicronema hongdechloris C2206</name>
    <dbReference type="NCBI Taxonomy" id="1641165"/>
    <lineage>
        <taxon>Bacteria</taxon>
        <taxon>Bacillati</taxon>
        <taxon>Cyanobacteriota</taxon>
        <taxon>Cyanophyceae</taxon>
        <taxon>Nodosilineales</taxon>
        <taxon>Nodosilineaceae</taxon>
        <taxon>Halomicronema</taxon>
    </lineage>
</organism>